<proteinExistence type="predicted"/>
<feature type="domain" description="M23ase beta-sheet core" evidence="1">
    <location>
        <begin position="97"/>
        <end position="192"/>
    </location>
</feature>
<gene>
    <name evidence="2" type="ORF">M9Y10_004578</name>
</gene>
<evidence type="ECO:0000313" key="3">
    <source>
        <dbReference type="Proteomes" id="UP001470230"/>
    </source>
</evidence>
<evidence type="ECO:0000313" key="2">
    <source>
        <dbReference type="EMBL" id="KAK8877815.1"/>
    </source>
</evidence>
<keyword evidence="3" id="KW-1185">Reference proteome</keyword>
<evidence type="ECO:0000259" key="1">
    <source>
        <dbReference type="Pfam" id="PF01551"/>
    </source>
</evidence>
<dbReference type="Pfam" id="PF01551">
    <property type="entry name" value="Peptidase_M23"/>
    <property type="match status" value="1"/>
</dbReference>
<dbReference type="PANTHER" id="PTHR21666:SF270">
    <property type="entry name" value="MUREIN HYDROLASE ACTIVATOR ENVC"/>
    <property type="match status" value="1"/>
</dbReference>
<dbReference type="InterPro" id="IPR050570">
    <property type="entry name" value="Cell_wall_metabolism_enzyme"/>
</dbReference>
<dbReference type="InterPro" id="IPR011055">
    <property type="entry name" value="Dup_hybrid_motif"/>
</dbReference>
<dbReference type="CDD" id="cd12797">
    <property type="entry name" value="M23_peptidase"/>
    <property type="match status" value="1"/>
</dbReference>
<comment type="caution">
    <text evidence="2">The sequence shown here is derived from an EMBL/GenBank/DDBJ whole genome shotgun (WGS) entry which is preliminary data.</text>
</comment>
<dbReference type="InterPro" id="IPR016047">
    <property type="entry name" value="M23ase_b-sheet_dom"/>
</dbReference>
<dbReference type="Gene3D" id="2.70.70.10">
    <property type="entry name" value="Glucose Permease (Domain IIA)"/>
    <property type="match status" value="1"/>
</dbReference>
<reference evidence="2 3" key="1">
    <citation type="submission" date="2024-04" db="EMBL/GenBank/DDBJ databases">
        <title>Tritrichomonas musculus Genome.</title>
        <authorList>
            <person name="Alves-Ferreira E."/>
            <person name="Grigg M."/>
            <person name="Lorenzi H."/>
            <person name="Galac M."/>
        </authorList>
    </citation>
    <scope>NUCLEOTIDE SEQUENCE [LARGE SCALE GENOMIC DNA]</scope>
    <source>
        <strain evidence="2 3">EAF2021</strain>
    </source>
</reference>
<accession>A0ABR2JJE9</accession>
<dbReference type="Proteomes" id="UP001470230">
    <property type="component" value="Unassembled WGS sequence"/>
</dbReference>
<organism evidence="2 3">
    <name type="scientific">Tritrichomonas musculus</name>
    <dbReference type="NCBI Taxonomy" id="1915356"/>
    <lineage>
        <taxon>Eukaryota</taxon>
        <taxon>Metamonada</taxon>
        <taxon>Parabasalia</taxon>
        <taxon>Tritrichomonadida</taxon>
        <taxon>Tritrichomonadidae</taxon>
        <taxon>Tritrichomonas</taxon>
    </lineage>
</organism>
<dbReference type="SUPFAM" id="SSF51261">
    <property type="entry name" value="Duplicated hybrid motif"/>
    <property type="match status" value="1"/>
</dbReference>
<sequence length="228" mass="26142">MSHKMRKASIYPYNLLKEEIFPLFGPEINELPVYIDISIDNENVERICSSQTQKEFNDYMISEMQKHNCHTAVSGYLEDRTTLLKKYPQMVSENRVYHLGVDVTGPLGTDIYAPINGEVVKSYYEEGEGNYGGMIVLKHDINKCVFYSLYGHLNRTILPAVGTIIKKGEKFAKIGDFHENGNWFHHVHLQVFTELGYSNGWINKGYCSGKDLVHIDKFVPNPGFLLRL</sequence>
<name>A0ABR2JJE9_9EUKA</name>
<dbReference type="PANTHER" id="PTHR21666">
    <property type="entry name" value="PEPTIDASE-RELATED"/>
    <property type="match status" value="1"/>
</dbReference>
<protein>
    <recommendedName>
        <fullName evidence="1">M23ase beta-sheet core domain-containing protein</fullName>
    </recommendedName>
</protein>
<dbReference type="EMBL" id="JAPFFF010000011">
    <property type="protein sequence ID" value="KAK8877815.1"/>
    <property type="molecule type" value="Genomic_DNA"/>
</dbReference>